<feature type="region of interest" description="Disordered" evidence="1">
    <location>
        <begin position="1"/>
        <end position="20"/>
    </location>
</feature>
<evidence type="ECO:0000313" key="2">
    <source>
        <dbReference type="EMBL" id="GGU56784.1"/>
    </source>
</evidence>
<dbReference type="GeneID" id="97483585"/>
<protein>
    <submittedName>
        <fullName evidence="3">Uncharacterized protein</fullName>
    </submittedName>
</protein>
<evidence type="ECO:0000313" key="4">
    <source>
        <dbReference type="Proteomes" id="UP000037395"/>
    </source>
</evidence>
<dbReference type="EMBL" id="JPRF03000028">
    <property type="protein sequence ID" value="OEV36297.1"/>
    <property type="molecule type" value="Genomic_DNA"/>
</dbReference>
<comment type="caution">
    <text evidence="3">The sequence shown here is derived from an EMBL/GenBank/DDBJ whole genome shotgun (WGS) entry which is preliminary data.</text>
</comment>
<reference evidence="4" key="4">
    <citation type="submission" date="2016-08" db="EMBL/GenBank/DDBJ databases">
        <title>Sequencing, assembly and comparative genomics of S. aureofaciens ATCC 10762.</title>
        <authorList>
            <person name="Gradnigo J.S."/>
            <person name="Johnson N."/>
            <person name="Somerville G.A."/>
        </authorList>
    </citation>
    <scope>NUCLEOTIDE SEQUENCE [LARGE SCALE GENOMIC DNA]</scope>
    <source>
        <strain evidence="4">ATCC 10762 / DSM 40127 / CCM 3239 / JCM 4008 / LMG 5968 / NBRC 12843 / NCIMB 8234 / A-377</strain>
    </source>
</reference>
<dbReference type="AlphaFoldDB" id="A0A1E7N6G4"/>
<feature type="region of interest" description="Disordered" evidence="1">
    <location>
        <begin position="154"/>
        <end position="183"/>
    </location>
</feature>
<keyword evidence="4" id="KW-1185">Reference proteome</keyword>
<reference evidence="2" key="1">
    <citation type="journal article" date="2014" name="Int. J. Syst. Evol. Microbiol.">
        <title>Complete genome sequence of Corynebacterium casei LMG S-19264T (=DSM 44701T), isolated from a smear-ripened cheese.</title>
        <authorList>
            <consortium name="US DOE Joint Genome Institute (JGI-PGF)"/>
            <person name="Walter F."/>
            <person name="Albersmeier A."/>
            <person name="Kalinowski J."/>
            <person name="Ruckert C."/>
        </authorList>
    </citation>
    <scope>NUCLEOTIDE SEQUENCE</scope>
    <source>
        <strain evidence="2">JCM 4434</strain>
    </source>
</reference>
<reference evidence="2" key="5">
    <citation type="submission" date="2020-09" db="EMBL/GenBank/DDBJ databases">
        <authorList>
            <person name="Sun Q."/>
            <person name="Ohkuma M."/>
        </authorList>
    </citation>
    <scope>NUCLEOTIDE SEQUENCE</scope>
    <source>
        <strain evidence="2">JCM 4434</strain>
    </source>
</reference>
<dbReference type="Proteomes" id="UP000037395">
    <property type="component" value="Unassembled WGS sequence"/>
</dbReference>
<accession>A0A1E7N6G4</accession>
<reference evidence="3" key="3">
    <citation type="submission" date="2016-08" db="EMBL/GenBank/DDBJ databases">
        <title>Sequencing, Assembly and Comparative Genomics of S. aureofaciens ATCC 10762.</title>
        <authorList>
            <person name="Gradnigo J.S."/>
            <person name="Johnson N."/>
            <person name="Somerville G.A."/>
        </authorList>
    </citation>
    <scope>NUCLEOTIDE SEQUENCE [LARGE SCALE GENOMIC DNA]</scope>
    <source>
        <strain evidence="3">ATCC 10762</strain>
    </source>
</reference>
<accession>A0A8H9HCN4</accession>
<sequence length="183" mass="19073">MTPRSTPSARRPHPGPGMGAQVAALAAEAERQFRDGLWELAAQDAALARKTAEGLAQALGAETEPEPLPVMDRLERLREALAVLALGIARTHGQLAWFLARASTVLAPVLSWRSLPADRRQSFGTVVPDAEALADAEGAVRRLHAALIRTGTGAVLPPRPGAAPDGLGPDGLEPDGLEPGVVV</sequence>
<gene>
    <name evidence="2" type="ORF">GCM10010502_03960</name>
    <name evidence="3" type="ORF">HS99_0030280</name>
</gene>
<evidence type="ECO:0000256" key="1">
    <source>
        <dbReference type="SAM" id="MobiDB-lite"/>
    </source>
</evidence>
<dbReference type="RefSeq" id="WP_063737893.1">
    <property type="nucleotide sequence ID" value="NZ_BMUB01000001.1"/>
</dbReference>
<dbReference type="Proteomes" id="UP000610124">
    <property type="component" value="Unassembled WGS sequence"/>
</dbReference>
<dbReference type="EMBL" id="BMUB01000001">
    <property type="protein sequence ID" value="GGU56784.1"/>
    <property type="molecule type" value="Genomic_DNA"/>
</dbReference>
<name>A0A1E7N6G4_KITAU</name>
<organism evidence="3 4">
    <name type="scientific">Kitasatospora aureofaciens</name>
    <name type="common">Streptomyces aureofaciens</name>
    <dbReference type="NCBI Taxonomy" id="1894"/>
    <lineage>
        <taxon>Bacteria</taxon>
        <taxon>Bacillati</taxon>
        <taxon>Actinomycetota</taxon>
        <taxon>Actinomycetes</taxon>
        <taxon>Kitasatosporales</taxon>
        <taxon>Streptomycetaceae</taxon>
        <taxon>Kitasatospora</taxon>
    </lineage>
</organism>
<proteinExistence type="predicted"/>
<reference evidence="3 4" key="2">
    <citation type="submission" date="2014-07" db="EMBL/GenBank/DDBJ databases">
        <authorList>
            <person name="Zhang J.E."/>
            <person name="Yang H."/>
            <person name="Guo J."/>
            <person name="Deng Z."/>
            <person name="Luo H."/>
            <person name="Luo M."/>
            <person name="Zhao B."/>
        </authorList>
    </citation>
    <scope>NUCLEOTIDE SEQUENCE [LARGE SCALE GENOMIC DNA]</scope>
    <source>
        <strain evidence="3">ATCC 10762</strain>
        <strain evidence="4">ATCC 10762 / DSM 40127 / CCM 3239 / JCM 4008 / LMG 5968 / NBRC 12843 / NCIMB 8234 / A-377</strain>
    </source>
</reference>
<evidence type="ECO:0000313" key="3">
    <source>
        <dbReference type="EMBL" id="OEV36297.1"/>
    </source>
</evidence>
<feature type="compositionally biased region" description="Low complexity" evidence="1">
    <location>
        <begin position="162"/>
        <end position="171"/>
    </location>
</feature>